<dbReference type="InParanoid" id="A0A0C3PE19"/>
<evidence type="ECO:0000256" key="2">
    <source>
        <dbReference type="ARBA" id="ARBA00007269"/>
    </source>
</evidence>
<keyword evidence="6" id="KW-0862">Zinc</keyword>
<evidence type="ECO:0000256" key="8">
    <source>
        <dbReference type="ARBA" id="ARBA00023163"/>
    </source>
</evidence>
<organism evidence="12 13">
    <name type="scientific">Pisolithus tinctorius Marx 270</name>
    <dbReference type="NCBI Taxonomy" id="870435"/>
    <lineage>
        <taxon>Eukaryota</taxon>
        <taxon>Fungi</taxon>
        <taxon>Dikarya</taxon>
        <taxon>Basidiomycota</taxon>
        <taxon>Agaricomycotina</taxon>
        <taxon>Agaricomycetes</taxon>
        <taxon>Agaricomycetidae</taxon>
        <taxon>Boletales</taxon>
        <taxon>Sclerodermatineae</taxon>
        <taxon>Pisolithaceae</taxon>
        <taxon>Pisolithus</taxon>
    </lineage>
</organism>
<dbReference type="InterPro" id="IPR034078">
    <property type="entry name" value="NFX1_fam"/>
</dbReference>
<comment type="subcellular location">
    <subcellularLocation>
        <location evidence="1">Nucleus</location>
    </subcellularLocation>
</comment>
<dbReference type="FunCoup" id="A0A0C3PE19">
    <property type="interactions" value="781"/>
</dbReference>
<evidence type="ECO:0000256" key="3">
    <source>
        <dbReference type="ARBA" id="ARBA00022723"/>
    </source>
</evidence>
<dbReference type="GO" id="GO:0000122">
    <property type="term" value="P:negative regulation of transcription by RNA polymerase II"/>
    <property type="evidence" value="ECO:0007669"/>
    <property type="project" value="TreeGrafter"/>
</dbReference>
<dbReference type="PANTHER" id="PTHR12360">
    <property type="entry name" value="NUCLEAR TRANSCRIPTION FACTOR, X-BOX BINDING 1 NFX1"/>
    <property type="match status" value="1"/>
</dbReference>
<dbReference type="Gene3D" id="3.30.1370.50">
    <property type="entry name" value="R3H-like domain"/>
    <property type="match status" value="1"/>
</dbReference>
<name>A0A0C3PE19_PISTI</name>
<evidence type="ECO:0000256" key="9">
    <source>
        <dbReference type="ARBA" id="ARBA00023242"/>
    </source>
</evidence>
<dbReference type="GO" id="GO:0000977">
    <property type="term" value="F:RNA polymerase II transcription regulatory region sequence-specific DNA binding"/>
    <property type="evidence" value="ECO:0007669"/>
    <property type="project" value="TreeGrafter"/>
</dbReference>
<evidence type="ECO:0000256" key="1">
    <source>
        <dbReference type="ARBA" id="ARBA00004123"/>
    </source>
</evidence>
<dbReference type="AlphaFoldDB" id="A0A0C3PE19"/>
<feature type="compositionally biased region" description="Polar residues" evidence="10">
    <location>
        <begin position="1050"/>
        <end position="1060"/>
    </location>
</feature>
<dbReference type="GO" id="GO:0005634">
    <property type="term" value="C:nucleus"/>
    <property type="evidence" value="ECO:0007669"/>
    <property type="project" value="UniProtKB-SubCell"/>
</dbReference>
<keyword evidence="7" id="KW-0805">Transcription regulation</keyword>
<feature type="domain" description="R3H" evidence="11">
    <location>
        <begin position="905"/>
        <end position="967"/>
    </location>
</feature>
<keyword evidence="3" id="KW-0479">Metal-binding</keyword>
<evidence type="ECO:0000313" key="13">
    <source>
        <dbReference type="Proteomes" id="UP000054217"/>
    </source>
</evidence>
<dbReference type="Proteomes" id="UP000054217">
    <property type="component" value="Unassembled WGS sequence"/>
</dbReference>
<feature type="compositionally biased region" description="Polar residues" evidence="10">
    <location>
        <begin position="153"/>
        <end position="171"/>
    </location>
</feature>
<dbReference type="GO" id="GO:0000981">
    <property type="term" value="F:DNA-binding transcription factor activity, RNA polymerase II-specific"/>
    <property type="evidence" value="ECO:0007669"/>
    <property type="project" value="TreeGrafter"/>
</dbReference>
<dbReference type="SMART" id="SM00438">
    <property type="entry name" value="ZnF_NFX"/>
    <property type="match status" value="7"/>
</dbReference>
<dbReference type="PANTHER" id="PTHR12360:SF12">
    <property type="entry name" value="TRANSCRIPTIONAL REPRESSOR NF-X1"/>
    <property type="match status" value="1"/>
</dbReference>
<keyword evidence="8" id="KW-0804">Transcription</keyword>
<evidence type="ECO:0000256" key="4">
    <source>
        <dbReference type="ARBA" id="ARBA00022737"/>
    </source>
</evidence>
<gene>
    <name evidence="12" type="ORF">M404DRAFT_125641</name>
</gene>
<dbReference type="Pfam" id="PF01424">
    <property type="entry name" value="R3H"/>
    <property type="match status" value="1"/>
</dbReference>
<dbReference type="GO" id="GO:0008270">
    <property type="term" value="F:zinc ion binding"/>
    <property type="evidence" value="ECO:0007669"/>
    <property type="project" value="UniProtKB-KW"/>
</dbReference>
<accession>A0A0C3PE19</accession>
<feature type="compositionally biased region" description="Basic and acidic residues" evidence="10">
    <location>
        <begin position="55"/>
        <end position="68"/>
    </location>
</feature>
<dbReference type="STRING" id="870435.A0A0C3PE19"/>
<evidence type="ECO:0000256" key="5">
    <source>
        <dbReference type="ARBA" id="ARBA00022771"/>
    </source>
</evidence>
<feature type="compositionally biased region" description="Low complexity" evidence="10">
    <location>
        <begin position="139"/>
        <end position="152"/>
    </location>
</feature>
<evidence type="ECO:0000256" key="10">
    <source>
        <dbReference type="SAM" id="MobiDB-lite"/>
    </source>
</evidence>
<reference evidence="13" key="2">
    <citation type="submission" date="2015-01" db="EMBL/GenBank/DDBJ databases">
        <title>Evolutionary Origins and Diversification of the Mycorrhizal Mutualists.</title>
        <authorList>
            <consortium name="DOE Joint Genome Institute"/>
            <consortium name="Mycorrhizal Genomics Consortium"/>
            <person name="Kohler A."/>
            <person name="Kuo A."/>
            <person name="Nagy L.G."/>
            <person name="Floudas D."/>
            <person name="Copeland A."/>
            <person name="Barry K.W."/>
            <person name="Cichocki N."/>
            <person name="Veneault-Fourrey C."/>
            <person name="LaButti K."/>
            <person name="Lindquist E.A."/>
            <person name="Lipzen A."/>
            <person name="Lundell T."/>
            <person name="Morin E."/>
            <person name="Murat C."/>
            <person name="Riley R."/>
            <person name="Ohm R."/>
            <person name="Sun H."/>
            <person name="Tunlid A."/>
            <person name="Henrissat B."/>
            <person name="Grigoriev I.V."/>
            <person name="Hibbett D.S."/>
            <person name="Martin F."/>
        </authorList>
    </citation>
    <scope>NUCLEOTIDE SEQUENCE [LARGE SCALE GENOMIC DNA]</scope>
    <source>
        <strain evidence="13">Marx 270</strain>
    </source>
</reference>
<dbReference type="InterPro" id="IPR001374">
    <property type="entry name" value="R3H_dom"/>
</dbReference>
<evidence type="ECO:0000256" key="6">
    <source>
        <dbReference type="ARBA" id="ARBA00022833"/>
    </source>
</evidence>
<protein>
    <recommendedName>
        <fullName evidence="11">R3H domain-containing protein</fullName>
    </recommendedName>
</protein>
<dbReference type="HOGENOM" id="CLU_005714_3_1_1"/>
<reference evidence="12 13" key="1">
    <citation type="submission" date="2014-04" db="EMBL/GenBank/DDBJ databases">
        <authorList>
            <consortium name="DOE Joint Genome Institute"/>
            <person name="Kuo A."/>
            <person name="Kohler A."/>
            <person name="Costa M.D."/>
            <person name="Nagy L.G."/>
            <person name="Floudas D."/>
            <person name="Copeland A."/>
            <person name="Barry K.W."/>
            <person name="Cichocki N."/>
            <person name="Veneault-Fourrey C."/>
            <person name="LaButti K."/>
            <person name="Lindquist E.A."/>
            <person name="Lipzen A."/>
            <person name="Lundell T."/>
            <person name="Morin E."/>
            <person name="Murat C."/>
            <person name="Sun H."/>
            <person name="Tunlid A."/>
            <person name="Henrissat B."/>
            <person name="Grigoriev I.V."/>
            <person name="Hibbett D.S."/>
            <person name="Martin F."/>
            <person name="Nordberg H.P."/>
            <person name="Cantor M.N."/>
            <person name="Hua S.X."/>
        </authorList>
    </citation>
    <scope>NUCLEOTIDE SEQUENCE [LARGE SCALE GENOMIC DNA]</scope>
    <source>
        <strain evidence="12 13">Marx 270</strain>
    </source>
</reference>
<feature type="compositionally biased region" description="Low complexity" evidence="10">
    <location>
        <begin position="38"/>
        <end position="54"/>
    </location>
</feature>
<feature type="compositionally biased region" description="Basic residues" evidence="10">
    <location>
        <begin position="125"/>
        <end position="134"/>
    </location>
</feature>
<keyword evidence="5" id="KW-0863">Zinc-finger</keyword>
<comment type="similarity">
    <text evidence="2">Belongs to the NFX1 family.</text>
</comment>
<feature type="region of interest" description="Disordered" evidence="10">
    <location>
        <begin position="1011"/>
        <end position="1077"/>
    </location>
</feature>
<feature type="compositionally biased region" description="Low complexity" evidence="10">
    <location>
        <begin position="1019"/>
        <end position="1048"/>
    </location>
</feature>
<dbReference type="EMBL" id="KN831948">
    <property type="protein sequence ID" value="KIO12040.1"/>
    <property type="molecule type" value="Genomic_DNA"/>
</dbReference>
<evidence type="ECO:0000313" key="12">
    <source>
        <dbReference type="EMBL" id="KIO12040.1"/>
    </source>
</evidence>
<evidence type="ECO:0000256" key="7">
    <source>
        <dbReference type="ARBA" id="ARBA00023015"/>
    </source>
</evidence>
<keyword evidence="4" id="KW-0677">Repeat</keyword>
<dbReference type="OrthoDB" id="6512771at2759"/>
<dbReference type="PROSITE" id="PS51061">
    <property type="entry name" value="R3H"/>
    <property type="match status" value="1"/>
</dbReference>
<feature type="compositionally biased region" description="Basic residues" evidence="10">
    <location>
        <begin position="79"/>
        <end position="88"/>
    </location>
</feature>
<feature type="region of interest" description="Disordered" evidence="10">
    <location>
        <begin position="1"/>
        <end position="171"/>
    </location>
</feature>
<keyword evidence="13" id="KW-1185">Reference proteome</keyword>
<dbReference type="InterPro" id="IPR000967">
    <property type="entry name" value="Znf_NFX1"/>
</dbReference>
<keyword evidence="9" id="KW-0539">Nucleus</keyword>
<feature type="compositionally biased region" description="Polar residues" evidence="10">
    <location>
        <begin position="94"/>
        <end position="106"/>
    </location>
</feature>
<dbReference type="SUPFAM" id="SSF82708">
    <property type="entry name" value="R3H domain"/>
    <property type="match status" value="1"/>
</dbReference>
<feature type="compositionally biased region" description="Basic residues" evidence="10">
    <location>
        <begin position="20"/>
        <end position="29"/>
    </location>
</feature>
<sequence>METSTANQQSASSSTDRTNRNRRTHRRRAVANERPADGPTTSQGTSSPSAASARPPRERPASERDTRQEVAQNAENRGPIRRKPHRKKADGNCTDPQSDQPSTAIDASTAEADLEAHSEPSRSRSQPRSHRRAFNAKLTQPTETQTAPETSSGSQQRTRKPQGSSAGSDLTSTLTRALRTPPYPDCLICFGPVRPEHPTWSCAPPKPSLHVGLELDDPDKERSQCCWTTFHLKCIRTWADKSVKSIVEAWRARGEERPGEWRCPGCQMKREQVPTTYQCFCHRTSNPSPPRLSTPHSCALPCSRPRSSGCKHPCPLPCHPGPCPPCGITVQRSCFCGKVVRNARCSASGSPVPSEGSQRGSFSCNNTCTQPLSCKNPKHRCELSCHADPCPPCPVKEEIRCWCGSETKVVACGELSSEVATECVTLKPTQHDGIGEVETWIGWFGCGKACNRPFSCGKHTCAKPCHPPSRTPPLCPFDPVSVTRCGCGRYEVARLSGVGEGTSSSASGNTSPIFPARSSCTSPLPVCSSVCSKSLPCGHSCTVTCHWGVCPPCTAEVGQPCRCGSTKRQLKCSDILLTGDKSTEAARFSEPVPEEVLCSRPCPVQRSCGRHQCGRICCPLASLAIGKGKKKVRGDVAVDLGTEPGGLHECDIPCTRVLGCGNHRCEKKDHKGPCGVCLRSIFEEIICPCNRMVFEPPIPCGTRLTCTFPCIRERPCGHPQVPHACHQSTISSIARSCPPCPFLTRKLCACEKKMVDNVQCSQERVSCGNVCKRLLACGFHECKRTCHADECGPCTAVCGKSRKACLPEYHPCTEICHAPAACPETGPCLAVVTLTCPCGNLRSTAPCSNRKQSLACSGDCAVKKRNEKLAEAFGISKEKREEIAAGPKVVWSDELVDYACVSANAKFVRLMEDTFADFVKSSRRTQVLQHMPPERRKFVQSLASVYRVDTAEVDQEPHRSVQLMRRIDTRIPVPLLSQSATSAAPSSKLVDLRSSKATASAVKVANIPPSRAASAWKMPSSSSRSTPSSGTPSTGPLPPQSSGLSPPSYVTLQPQAQREQPATIARKDVPEDWEDDI</sequence>
<feature type="compositionally biased region" description="Low complexity" evidence="10">
    <location>
        <begin position="1"/>
        <end position="16"/>
    </location>
</feature>
<evidence type="ECO:0000259" key="11">
    <source>
        <dbReference type="PROSITE" id="PS51061"/>
    </source>
</evidence>
<dbReference type="CDD" id="cd06008">
    <property type="entry name" value="NF-X1-zinc-finger"/>
    <property type="match status" value="4"/>
</dbReference>
<proteinExistence type="inferred from homology"/>
<dbReference type="InterPro" id="IPR036867">
    <property type="entry name" value="R3H_dom_sf"/>
</dbReference>